<feature type="transmembrane region" description="Helical" evidence="2">
    <location>
        <begin position="39"/>
        <end position="63"/>
    </location>
</feature>
<protein>
    <submittedName>
        <fullName evidence="4">Putative secreted protein</fullName>
    </submittedName>
</protein>
<feature type="domain" description="Transglycosylase SLT" evidence="3">
    <location>
        <begin position="202"/>
        <end position="251"/>
    </location>
</feature>
<dbReference type="PANTHER" id="PTHR30163:SF8">
    <property type="entry name" value="LYTIC MUREIN TRANSGLYCOSYLASE"/>
    <property type="match status" value="1"/>
</dbReference>
<organism evidence="4 5">
    <name type="scientific">Microbacterium esteraromaticum</name>
    <dbReference type="NCBI Taxonomy" id="57043"/>
    <lineage>
        <taxon>Bacteria</taxon>
        <taxon>Bacillati</taxon>
        <taxon>Actinomycetota</taxon>
        <taxon>Actinomycetes</taxon>
        <taxon>Micrococcales</taxon>
        <taxon>Microbacteriaceae</taxon>
        <taxon>Microbacterium</taxon>
    </lineage>
</organism>
<name>A0A1R4IFY0_9MICO</name>
<sequence length="290" mass="30289">MEADPLSEFDALLASADVDDTEEDDLVQTLASSRTGRGWVIGSVLSAALGVVLVAAALVAASLSPRPDPDPTSYVAAELSGTTPRPDPRQTPYAAPSQQHERPLTDLVDENWVAELSDDTSIPVRALIAYAGASLVATSEYPACGLGWNTLAGIGHVESEHGTIHGSHLGADGVARPAIIGIPLTGETTEAIRDTDAGMLDGDAVWDRAVGPMQFIPTTWAQWGADGNGDGIRDPQNIDDSALAAARYLCDVGGDLTVADNWIAAIHAYNPTIEYNNRVADAAAYYAGRG</sequence>
<evidence type="ECO:0000313" key="4">
    <source>
        <dbReference type="EMBL" id="SJN18715.1"/>
    </source>
</evidence>
<dbReference type="CDD" id="cd13399">
    <property type="entry name" value="Slt35-like"/>
    <property type="match status" value="1"/>
</dbReference>
<evidence type="ECO:0000256" key="2">
    <source>
        <dbReference type="SAM" id="Phobius"/>
    </source>
</evidence>
<dbReference type="Gene3D" id="1.10.530.10">
    <property type="match status" value="1"/>
</dbReference>
<dbReference type="RefSeq" id="WP_256971472.1">
    <property type="nucleotide sequence ID" value="NZ_FUKO01000007.1"/>
</dbReference>
<dbReference type="AlphaFoldDB" id="A0A1R4IFY0"/>
<evidence type="ECO:0000313" key="5">
    <source>
        <dbReference type="Proteomes" id="UP000196320"/>
    </source>
</evidence>
<dbReference type="InterPro" id="IPR031304">
    <property type="entry name" value="SLT_2"/>
</dbReference>
<reference evidence="4 5" key="1">
    <citation type="submission" date="2017-02" db="EMBL/GenBank/DDBJ databases">
        <authorList>
            <person name="Peterson S.W."/>
        </authorList>
    </citation>
    <scope>NUCLEOTIDE SEQUENCE [LARGE SCALE GENOMIC DNA]</scope>
    <source>
        <strain evidence="4 5">B Mb 05.01</strain>
    </source>
</reference>
<gene>
    <name evidence="4" type="ORF">FM104_01925</name>
</gene>
<dbReference type="SUPFAM" id="SSF53955">
    <property type="entry name" value="Lysozyme-like"/>
    <property type="match status" value="1"/>
</dbReference>
<keyword evidence="2" id="KW-0472">Membrane</keyword>
<keyword evidence="2" id="KW-0812">Transmembrane</keyword>
<dbReference type="InterPro" id="IPR043426">
    <property type="entry name" value="MltB-like"/>
</dbReference>
<dbReference type="EMBL" id="FUKO01000007">
    <property type="protein sequence ID" value="SJN18715.1"/>
    <property type="molecule type" value="Genomic_DNA"/>
</dbReference>
<evidence type="ECO:0000259" key="3">
    <source>
        <dbReference type="Pfam" id="PF13406"/>
    </source>
</evidence>
<dbReference type="Pfam" id="PF13406">
    <property type="entry name" value="SLT_2"/>
    <property type="match status" value="1"/>
</dbReference>
<dbReference type="PANTHER" id="PTHR30163">
    <property type="entry name" value="MEMBRANE-BOUND LYTIC MUREIN TRANSGLYCOSYLASE B"/>
    <property type="match status" value="1"/>
</dbReference>
<feature type="region of interest" description="Disordered" evidence="1">
    <location>
        <begin position="65"/>
        <end position="102"/>
    </location>
</feature>
<dbReference type="GO" id="GO:0009253">
    <property type="term" value="P:peptidoglycan catabolic process"/>
    <property type="evidence" value="ECO:0007669"/>
    <property type="project" value="TreeGrafter"/>
</dbReference>
<proteinExistence type="predicted"/>
<keyword evidence="2" id="KW-1133">Transmembrane helix</keyword>
<dbReference type="Proteomes" id="UP000196320">
    <property type="component" value="Unassembled WGS sequence"/>
</dbReference>
<keyword evidence="5" id="KW-1185">Reference proteome</keyword>
<dbReference type="InterPro" id="IPR023346">
    <property type="entry name" value="Lysozyme-like_dom_sf"/>
</dbReference>
<accession>A0A1R4IFY0</accession>
<dbReference type="GO" id="GO:0008933">
    <property type="term" value="F:peptidoglycan lytic transglycosylase activity"/>
    <property type="evidence" value="ECO:0007669"/>
    <property type="project" value="TreeGrafter"/>
</dbReference>
<evidence type="ECO:0000256" key="1">
    <source>
        <dbReference type="SAM" id="MobiDB-lite"/>
    </source>
</evidence>